<protein>
    <submittedName>
        <fullName evidence="1">Uncharacterized protein</fullName>
    </submittedName>
</protein>
<dbReference type="Proteomes" id="UP000805649">
    <property type="component" value="Unassembled WGS sequence"/>
</dbReference>
<evidence type="ECO:0000313" key="2">
    <source>
        <dbReference type="Proteomes" id="UP000805649"/>
    </source>
</evidence>
<keyword evidence="2" id="KW-1185">Reference proteome</keyword>
<reference evidence="1 2" key="1">
    <citation type="journal article" date="2020" name="Phytopathology">
        <title>Genome Sequence Resources of Colletotrichum truncatum, C. plurivorum, C. musicola, and C. sojae: Four Species Pathogenic to Soybean (Glycine max).</title>
        <authorList>
            <person name="Rogerio F."/>
            <person name="Boufleur T.R."/>
            <person name="Ciampi-Guillardi M."/>
            <person name="Sukno S.A."/>
            <person name="Thon M.R."/>
            <person name="Massola Junior N.S."/>
            <person name="Baroncelli R."/>
        </authorList>
    </citation>
    <scope>NUCLEOTIDE SEQUENCE [LARGE SCALE GENOMIC DNA]</scope>
    <source>
        <strain evidence="1 2">CMES1059</strain>
    </source>
</reference>
<accession>A0ACC3YSM2</accession>
<evidence type="ECO:0000313" key="1">
    <source>
        <dbReference type="EMBL" id="KAL0934157.1"/>
    </source>
</evidence>
<name>A0ACC3YSM2_COLTU</name>
<gene>
    <name evidence="1" type="ORF">CTRU02_210956</name>
</gene>
<proteinExistence type="predicted"/>
<organism evidence="1 2">
    <name type="scientific">Colletotrichum truncatum</name>
    <name type="common">Anthracnose fungus</name>
    <name type="synonym">Colletotrichum capsici</name>
    <dbReference type="NCBI Taxonomy" id="5467"/>
    <lineage>
        <taxon>Eukaryota</taxon>
        <taxon>Fungi</taxon>
        <taxon>Dikarya</taxon>
        <taxon>Ascomycota</taxon>
        <taxon>Pezizomycotina</taxon>
        <taxon>Sordariomycetes</taxon>
        <taxon>Hypocreomycetidae</taxon>
        <taxon>Glomerellales</taxon>
        <taxon>Glomerellaceae</taxon>
        <taxon>Colletotrichum</taxon>
        <taxon>Colletotrichum truncatum species complex</taxon>
    </lineage>
</organism>
<dbReference type="EMBL" id="VUJX02000007">
    <property type="protein sequence ID" value="KAL0934157.1"/>
    <property type="molecule type" value="Genomic_DNA"/>
</dbReference>
<comment type="caution">
    <text evidence="1">The sequence shown here is derived from an EMBL/GenBank/DDBJ whole genome shotgun (WGS) entry which is preliminary data.</text>
</comment>
<sequence>MQLSNLPFVLHVIIETAAAASFIFKPASQLPNPSVAARLVLESFGGLLLTTNLICLIFVSRPEFDGTSRLVAISLAFWHVWPCRRAYVRLTNPAVDGKTSDQAKTLGGPAAHLAVHFALFSLFVGAAFFG</sequence>